<sequence>MSSDSPPDTVNPILTYGETTAPPDEPSSTVTSSYNASPSPVSTPPSTSLSWPPDGKLTLDWIYNLMSVFDWASRNLPPVNFPSVLPVSVFDSLVLTASKILHKEPNCVRIDDVDSDSMVVVVGDLHGQLHDTLFLLRDAGFPSENRVFVFNGDYVDRGAWGLETFLLLLAWKVLAFSSSSFFSPRIFESILSDLHVDLCISSFDYRMC</sequence>
<dbReference type="PANTHER" id="PTHR45668">
    <property type="entry name" value="SERINE/THREONINE-PROTEIN PHOSPHATASE 5-RELATED"/>
    <property type="match status" value="1"/>
</dbReference>
<dbReference type="GO" id="GO:0046872">
    <property type="term" value="F:metal ion binding"/>
    <property type="evidence" value="ECO:0007669"/>
    <property type="project" value="UniProtKB-KW"/>
</dbReference>
<feature type="domain" description="Calcineurin-like phosphoesterase" evidence="5">
    <location>
        <begin position="119"/>
        <end position="171"/>
    </location>
</feature>
<dbReference type="Proteomes" id="UP001054252">
    <property type="component" value="Unassembled WGS sequence"/>
</dbReference>
<dbReference type="AlphaFoldDB" id="A0AAV5KYY4"/>
<dbReference type="InterPro" id="IPR004843">
    <property type="entry name" value="Calcineurin-like_PHP"/>
</dbReference>
<feature type="region of interest" description="Disordered" evidence="4">
    <location>
        <begin position="1"/>
        <end position="51"/>
    </location>
</feature>
<name>A0AAV5KYY4_9ROSI</name>
<dbReference type="InterPro" id="IPR029052">
    <property type="entry name" value="Metallo-depent_PP-like"/>
</dbReference>
<evidence type="ECO:0000313" key="7">
    <source>
        <dbReference type="Proteomes" id="UP001054252"/>
    </source>
</evidence>
<feature type="compositionally biased region" description="Polar residues" evidence="4">
    <location>
        <begin position="26"/>
        <end position="36"/>
    </location>
</feature>
<evidence type="ECO:0000256" key="3">
    <source>
        <dbReference type="ARBA" id="ARBA00023211"/>
    </source>
</evidence>
<evidence type="ECO:0000259" key="5">
    <source>
        <dbReference type="Pfam" id="PF00149"/>
    </source>
</evidence>
<evidence type="ECO:0000256" key="1">
    <source>
        <dbReference type="ARBA" id="ARBA00001936"/>
    </source>
</evidence>
<evidence type="ECO:0000256" key="4">
    <source>
        <dbReference type="SAM" id="MobiDB-lite"/>
    </source>
</evidence>
<protein>
    <recommendedName>
        <fullName evidence="5">Calcineurin-like phosphoesterase domain-containing protein</fullName>
    </recommendedName>
</protein>
<evidence type="ECO:0000313" key="6">
    <source>
        <dbReference type="EMBL" id="GKV30238.1"/>
    </source>
</evidence>
<dbReference type="PANTHER" id="PTHR45668:SF9">
    <property type="entry name" value="SERINE_THREONINE-PROTEIN PHOSPHATASE 7"/>
    <property type="match status" value="1"/>
</dbReference>
<reference evidence="6 7" key="1">
    <citation type="journal article" date="2021" name="Commun. Biol.">
        <title>The genome of Shorea leprosula (Dipterocarpaceae) highlights the ecological relevance of drought in aseasonal tropical rainforests.</title>
        <authorList>
            <person name="Ng K.K.S."/>
            <person name="Kobayashi M.J."/>
            <person name="Fawcett J.A."/>
            <person name="Hatakeyama M."/>
            <person name="Paape T."/>
            <person name="Ng C.H."/>
            <person name="Ang C.C."/>
            <person name="Tnah L.H."/>
            <person name="Lee C.T."/>
            <person name="Nishiyama T."/>
            <person name="Sese J."/>
            <person name="O'Brien M.J."/>
            <person name="Copetti D."/>
            <person name="Mohd Noor M.I."/>
            <person name="Ong R.C."/>
            <person name="Putra M."/>
            <person name="Sireger I.Z."/>
            <person name="Indrioko S."/>
            <person name="Kosugi Y."/>
            <person name="Izuno A."/>
            <person name="Isagi Y."/>
            <person name="Lee S.L."/>
            <person name="Shimizu K.K."/>
        </authorList>
    </citation>
    <scope>NUCLEOTIDE SEQUENCE [LARGE SCALE GENOMIC DNA]</scope>
    <source>
        <strain evidence="6">214</strain>
    </source>
</reference>
<keyword evidence="7" id="KW-1185">Reference proteome</keyword>
<dbReference type="GO" id="GO:0016787">
    <property type="term" value="F:hydrolase activity"/>
    <property type="evidence" value="ECO:0007669"/>
    <property type="project" value="InterPro"/>
</dbReference>
<dbReference type="PRINTS" id="PR00114">
    <property type="entry name" value="STPHPHTASE"/>
</dbReference>
<comment type="caution">
    <text evidence="6">The sequence shown here is derived from an EMBL/GenBank/DDBJ whole genome shotgun (WGS) entry which is preliminary data.</text>
</comment>
<comment type="cofactor">
    <cofactor evidence="1">
        <name>Mn(2+)</name>
        <dbReference type="ChEBI" id="CHEBI:29035"/>
    </cofactor>
</comment>
<dbReference type="Gene3D" id="3.60.21.10">
    <property type="match status" value="1"/>
</dbReference>
<dbReference type="InterPro" id="IPR006186">
    <property type="entry name" value="Ser/Thr-sp_prot-phosphatase"/>
</dbReference>
<dbReference type="SUPFAM" id="SSF56300">
    <property type="entry name" value="Metallo-dependent phosphatases"/>
    <property type="match status" value="1"/>
</dbReference>
<feature type="compositionally biased region" description="Low complexity" evidence="4">
    <location>
        <begin position="37"/>
        <end position="51"/>
    </location>
</feature>
<organism evidence="6 7">
    <name type="scientific">Rubroshorea leprosula</name>
    <dbReference type="NCBI Taxonomy" id="152421"/>
    <lineage>
        <taxon>Eukaryota</taxon>
        <taxon>Viridiplantae</taxon>
        <taxon>Streptophyta</taxon>
        <taxon>Embryophyta</taxon>
        <taxon>Tracheophyta</taxon>
        <taxon>Spermatophyta</taxon>
        <taxon>Magnoliopsida</taxon>
        <taxon>eudicotyledons</taxon>
        <taxon>Gunneridae</taxon>
        <taxon>Pentapetalae</taxon>
        <taxon>rosids</taxon>
        <taxon>malvids</taxon>
        <taxon>Malvales</taxon>
        <taxon>Dipterocarpaceae</taxon>
        <taxon>Rubroshorea</taxon>
    </lineage>
</organism>
<evidence type="ECO:0000256" key="2">
    <source>
        <dbReference type="ARBA" id="ARBA00022723"/>
    </source>
</evidence>
<dbReference type="Pfam" id="PF00149">
    <property type="entry name" value="Metallophos"/>
    <property type="match status" value="1"/>
</dbReference>
<proteinExistence type="predicted"/>
<dbReference type="EMBL" id="BPVZ01000086">
    <property type="protein sequence ID" value="GKV30238.1"/>
    <property type="molecule type" value="Genomic_DNA"/>
</dbReference>
<keyword evidence="3" id="KW-0464">Manganese</keyword>
<dbReference type="InterPro" id="IPR051134">
    <property type="entry name" value="PPP_phosphatase"/>
</dbReference>
<gene>
    <name evidence="6" type="ORF">SLEP1_g39073</name>
</gene>
<keyword evidence="2" id="KW-0479">Metal-binding</keyword>
<accession>A0AAV5KYY4</accession>